<sequence>MQEVQKLAKLSKKILAEAKARREIKLKKSYLDVKEEVVGDGEAKDSDNFVSWVDSDPDIKHLFSVLRMYDVENLEMGKKTDVGNIRY</sequence>
<dbReference type="EMBL" id="BQNB010016534">
    <property type="protein sequence ID" value="GJT52848.1"/>
    <property type="molecule type" value="Genomic_DNA"/>
</dbReference>
<dbReference type="Proteomes" id="UP001151760">
    <property type="component" value="Unassembled WGS sequence"/>
</dbReference>
<accession>A0ABQ5EQ75</accession>
<proteinExistence type="predicted"/>
<reference evidence="1" key="1">
    <citation type="journal article" date="2022" name="Int. J. Mol. Sci.">
        <title>Draft Genome of Tanacetum Coccineum: Genomic Comparison of Closely Related Tanacetum-Family Plants.</title>
        <authorList>
            <person name="Yamashiro T."/>
            <person name="Shiraishi A."/>
            <person name="Nakayama K."/>
            <person name="Satake H."/>
        </authorList>
    </citation>
    <scope>NUCLEOTIDE SEQUENCE</scope>
</reference>
<gene>
    <name evidence="1" type="ORF">Tco_0979005</name>
</gene>
<organism evidence="1 2">
    <name type="scientific">Tanacetum coccineum</name>
    <dbReference type="NCBI Taxonomy" id="301880"/>
    <lineage>
        <taxon>Eukaryota</taxon>
        <taxon>Viridiplantae</taxon>
        <taxon>Streptophyta</taxon>
        <taxon>Embryophyta</taxon>
        <taxon>Tracheophyta</taxon>
        <taxon>Spermatophyta</taxon>
        <taxon>Magnoliopsida</taxon>
        <taxon>eudicotyledons</taxon>
        <taxon>Gunneridae</taxon>
        <taxon>Pentapetalae</taxon>
        <taxon>asterids</taxon>
        <taxon>campanulids</taxon>
        <taxon>Asterales</taxon>
        <taxon>Asteraceae</taxon>
        <taxon>Asteroideae</taxon>
        <taxon>Anthemideae</taxon>
        <taxon>Anthemidinae</taxon>
        <taxon>Tanacetum</taxon>
    </lineage>
</organism>
<keyword evidence="2" id="KW-1185">Reference proteome</keyword>
<reference evidence="1" key="2">
    <citation type="submission" date="2022-01" db="EMBL/GenBank/DDBJ databases">
        <authorList>
            <person name="Yamashiro T."/>
            <person name="Shiraishi A."/>
            <person name="Satake H."/>
            <person name="Nakayama K."/>
        </authorList>
    </citation>
    <scope>NUCLEOTIDE SEQUENCE</scope>
</reference>
<name>A0ABQ5EQ75_9ASTR</name>
<protein>
    <submittedName>
        <fullName evidence="1">Uncharacterized protein</fullName>
    </submittedName>
</protein>
<comment type="caution">
    <text evidence="1">The sequence shown here is derived from an EMBL/GenBank/DDBJ whole genome shotgun (WGS) entry which is preliminary data.</text>
</comment>
<evidence type="ECO:0000313" key="1">
    <source>
        <dbReference type="EMBL" id="GJT52848.1"/>
    </source>
</evidence>
<evidence type="ECO:0000313" key="2">
    <source>
        <dbReference type="Proteomes" id="UP001151760"/>
    </source>
</evidence>